<comment type="caution">
    <text evidence="2">The sequence shown here is derived from an EMBL/GenBank/DDBJ whole genome shotgun (WGS) entry which is preliminary data.</text>
</comment>
<feature type="compositionally biased region" description="Basic and acidic residues" evidence="1">
    <location>
        <begin position="53"/>
        <end position="62"/>
    </location>
</feature>
<dbReference type="SUPFAM" id="SSF55961">
    <property type="entry name" value="Bet v1-like"/>
    <property type="match status" value="1"/>
</dbReference>
<accession>A0ABS6B4Y4</accession>
<evidence type="ECO:0000256" key="1">
    <source>
        <dbReference type="SAM" id="MobiDB-lite"/>
    </source>
</evidence>
<feature type="region of interest" description="Disordered" evidence="1">
    <location>
        <begin position="32"/>
        <end position="62"/>
    </location>
</feature>
<keyword evidence="3" id="KW-1185">Reference proteome</keyword>
<organism evidence="2 3">
    <name type="scientific">Nocardia albiluteola</name>
    <dbReference type="NCBI Taxonomy" id="2842303"/>
    <lineage>
        <taxon>Bacteria</taxon>
        <taxon>Bacillati</taxon>
        <taxon>Actinomycetota</taxon>
        <taxon>Actinomycetes</taxon>
        <taxon>Mycobacteriales</taxon>
        <taxon>Nocardiaceae</taxon>
        <taxon>Nocardia</taxon>
    </lineage>
</organism>
<dbReference type="InterPro" id="IPR023393">
    <property type="entry name" value="START-like_dom_sf"/>
</dbReference>
<reference evidence="2 3" key="1">
    <citation type="submission" date="2021-06" db="EMBL/GenBank/DDBJ databases">
        <title>Actinomycetes sequencing.</title>
        <authorList>
            <person name="Shan Q."/>
        </authorList>
    </citation>
    <scope>NUCLEOTIDE SEQUENCE [LARGE SCALE GENOMIC DNA]</scope>
    <source>
        <strain evidence="2 3">NEAU-G5</strain>
    </source>
</reference>
<proteinExistence type="predicted"/>
<sequence length="62" mass="6806">MTTVEVRHVMAADPETVYELLADVTRMGEWSPESAGGEWLAGEPGAVGSTFRGDNRRPWIKS</sequence>
<dbReference type="Gene3D" id="3.30.530.20">
    <property type="match status" value="1"/>
</dbReference>
<dbReference type="InterPro" id="IPR019587">
    <property type="entry name" value="Polyketide_cyclase/dehydratase"/>
</dbReference>
<dbReference type="Pfam" id="PF10604">
    <property type="entry name" value="Polyketide_cyc2"/>
    <property type="match status" value="1"/>
</dbReference>
<dbReference type="CDD" id="cd07812">
    <property type="entry name" value="SRPBCC"/>
    <property type="match status" value="1"/>
</dbReference>
<dbReference type="RefSeq" id="WP_215921462.1">
    <property type="nucleotide sequence ID" value="NZ_JAHKNI010000010.1"/>
</dbReference>
<evidence type="ECO:0000313" key="3">
    <source>
        <dbReference type="Proteomes" id="UP000733379"/>
    </source>
</evidence>
<dbReference type="Proteomes" id="UP000733379">
    <property type="component" value="Unassembled WGS sequence"/>
</dbReference>
<gene>
    <name evidence="2" type="ORF">KO481_28080</name>
</gene>
<protein>
    <submittedName>
        <fullName evidence="2">SRPBCC family protein</fullName>
    </submittedName>
</protein>
<name>A0ABS6B4Y4_9NOCA</name>
<evidence type="ECO:0000313" key="2">
    <source>
        <dbReference type="EMBL" id="MBU3065374.1"/>
    </source>
</evidence>
<dbReference type="EMBL" id="JAHKNI010000010">
    <property type="protein sequence ID" value="MBU3065374.1"/>
    <property type="molecule type" value="Genomic_DNA"/>
</dbReference>